<name>A0A5C5G8C5_9RHOB</name>
<evidence type="ECO:0000313" key="3">
    <source>
        <dbReference type="Proteomes" id="UP000314011"/>
    </source>
</evidence>
<dbReference type="Proteomes" id="UP000314011">
    <property type="component" value="Unassembled WGS sequence"/>
</dbReference>
<gene>
    <name evidence="2" type="ORF">FHY64_17760</name>
</gene>
<keyword evidence="3" id="KW-1185">Reference proteome</keyword>
<organism evidence="2 3">
    <name type="scientific">Pelagovum pacificum</name>
    <dbReference type="NCBI Taxonomy" id="2588711"/>
    <lineage>
        <taxon>Bacteria</taxon>
        <taxon>Pseudomonadati</taxon>
        <taxon>Pseudomonadota</taxon>
        <taxon>Alphaproteobacteria</taxon>
        <taxon>Rhodobacterales</taxon>
        <taxon>Paracoccaceae</taxon>
        <taxon>Pelagovum</taxon>
    </lineage>
</organism>
<dbReference type="InterPro" id="IPR028992">
    <property type="entry name" value="Hedgehog/Intein_dom"/>
</dbReference>
<feature type="domain" description="Hedgehog/Intein (Hint)" evidence="1">
    <location>
        <begin position="74"/>
        <end position="129"/>
    </location>
</feature>
<dbReference type="AlphaFoldDB" id="A0A5C5G8C5"/>
<reference evidence="2 3" key="1">
    <citation type="submission" date="2019-06" db="EMBL/GenBank/DDBJ databases">
        <title>Genome of new Rhodobacteraceae sp. SM1903.</title>
        <authorList>
            <person name="Ren X."/>
        </authorList>
    </citation>
    <scope>NUCLEOTIDE SEQUENCE [LARGE SCALE GENOMIC DNA]</scope>
    <source>
        <strain evidence="2 3">SM1903</strain>
    </source>
</reference>
<comment type="caution">
    <text evidence="2">The sequence shown here is derived from an EMBL/GenBank/DDBJ whole genome shotgun (WGS) entry which is preliminary data.</text>
</comment>
<proteinExistence type="predicted"/>
<dbReference type="EMBL" id="VFFF01000003">
    <property type="protein sequence ID" value="TNY30946.1"/>
    <property type="molecule type" value="Genomic_DNA"/>
</dbReference>
<protein>
    <recommendedName>
        <fullName evidence="1">Hedgehog/Intein (Hint) domain-containing protein</fullName>
    </recommendedName>
</protein>
<dbReference type="RefSeq" id="WP_140197212.1">
    <property type="nucleotide sequence ID" value="NZ_CP065915.1"/>
</dbReference>
<dbReference type="Pfam" id="PF13403">
    <property type="entry name" value="Hint_2"/>
    <property type="match status" value="1"/>
</dbReference>
<evidence type="ECO:0000259" key="1">
    <source>
        <dbReference type="Pfam" id="PF13403"/>
    </source>
</evidence>
<accession>A0A5C5G8C5</accession>
<sequence length="201" mass="21424">MAIYTVAGYDIADVTILSGVDPFASDTSFDSAAVGTVFSVAAGPTLIDVEDGDPDFEGGDLSQDTTEPIDMNGQTVAAGEVIVPAHALVGMLGITRQRDLRLLGYHHLLLSSLELLLAEDLPSESLLLGDQAIAGLSTTDRDEIAKFFPLLGQAGHPMRAARPLATGRRARRLILRHRSNRRPLLDDALGIPALRRMAQTA</sequence>
<evidence type="ECO:0000313" key="2">
    <source>
        <dbReference type="EMBL" id="TNY30946.1"/>
    </source>
</evidence>